<feature type="non-terminal residue" evidence="1">
    <location>
        <position position="173"/>
    </location>
</feature>
<dbReference type="AlphaFoldDB" id="X1F755"/>
<reference evidence="1" key="1">
    <citation type="journal article" date="2014" name="Front. Microbiol.">
        <title>High frequency of phylogenetically diverse reductive dehalogenase-homologous genes in deep subseafloor sedimentary metagenomes.</title>
        <authorList>
            <person name="Kawai M."/>
            <person name="Futagami T."/>
            <person name="Toyoda A."/>
            <person name="Takaki Y."/>
            <person name="Nishi S."/>
            <person name="Hori S."/>
            <person name="Arai W."/>
            <person name="Tsubouchi T."/>
            <person name="Morono Y."/>
            <person name="Uchiyama I."/>
            <person name="Ito T."/>
            <person name="Fujiyama A."/>
            <person name="Inagaki F."/>
            <person name="Takami H."/>
        </authorList>
    </citation>
    <scope>NUCLEOTIDE SEQUENCE</scope>
    <source>
        <strain evidence="1">Expedition CK06-06</strain>
    </source>
</reference>
<name>X1F755_9ZZZZ</name>
<dbReference type="Pfam" id="PF00702">
    <property type="entry name" value="Hydrolase"/>
    <property type="match status" value="1"/>
</dbReference>
<evidence type="ECO:0000313" key="1">
    <source>
        <dbReference type="EMBL" id="GAH25224.1"/>
    </source>
</evidence>
<evidence type="ECO:0008006" key="2">
    <source>
        <dbReference type="Google" id="ProtNLM"/>
    </source>
</evidence>
<dbReference type="InterPro" id="IPR036412">
    <property type="entry name" value="HAD-like_sf"/>
</dbReference>
<proteinExistence type="predicted"/>
<dbReference type="PANTHER" id="PTHR43611:SF3">
    <property type="entry name" value="FLAVIN MONONUCLEOTIDE HYDROLASE 1, CHLOROPLATIC"/>
    <property type="match status" value="1"/>
</dbReference>
<dbReference type="InterPro" id="IPR023198">
    <property type="entry name" value="PGP-like_dom2"/>
</dbReference>
<sequence length="173" mass="20237">MMLPREKIESKIKLCIFDMGGVVIKGRFDVLLDISKALKLQPDKFLSIGGENLHLLMIGKINSGQFWERFSRDCGFEIEDDLWSRFFKPVLNQKCINLVSKLKKFIRIVAGTNTIESHYLIQKKRKYYHIFDAVYASCKIGFAKPESKFFNYIMEFEGCKPMETIFIDDQKEN</sequence>
<dbReference type="Gene3D" id="3.40.50.1000">
    <property type="entry name" value="HAD superfamily/HAD-like"/>
    <property type="match status" value="1"/>
</dbReference>
<dbReference type="PANTHER" id="PTHR43611">
    <property type="entry name" value="ALPHA-D-GLUCOSE 1-PHOSPHATE PHOSPHATASE"/>
    <property type="match status" value="1"/>
</dbReference>
<dbReference type="Gene3D" id="1.10.150.240">
    <property type="entry name" value="Putative phosphatase, domain 2"/>
    <property type="match status" value="1"/>
</dbReference>
<dbReference type="SUPFAM" id="SSF56784">
    <property type="entry name" value="HAD-like"/>
    <property type="match status" value="1"/>
</dbReference>
<accession>X1F755</accession>
<protein>
    <recommendedName>
        <fullName evidence="2">FCP1 homology domain-containing protein</fullName>
    </recommendedName>
</protein>
<dbReference type="InterPro" id="IPR023214">
    <property type="entry name" value="HAD_sf"/>
</dbReference>
<dbReference type="InterPro" id="IPR006439">
    <property type="entry name" value="HAD-SF_hydro_IA"/>
</dbReference>
<comment type="caution">
    <text evidence="1">The sequence shown here is derived from an EMBL/GenBank/DDBJ whole genome shotgun (WGS) entry which is preliminary data.</text>
</comment>
<gene>
    <name evidence="1" type="ORF">S03H2_07674</name>
</gene>
<organism evidence="1">
    <name type="scientific">marine sediment metagenome</name>
    <dbReference type="NCBI Taxonomy" id="412755"/>
    <lineage>
        <taxon>unclassified sequences</taxon>
        <taxon>metagenomes</taxon>
        <taxon>ecological metagenomes</taxon>
    </lineage>
</organism>
<dbReference type="EMBL" id="BARU01003586">
    <property type="protein sequence ID" value="GAH25224.1"/>
    <property type="molecule type" value="Genomic_DNA"/>
</dbReference>
<dbReference type="PRINTS" id="PR00413">
    <property type="entry name" value="HADHALOGNASE"/>
</dbReference>